<organism evidence="1 2">
    <name type="scientific">Acaulospora colombiana</name>
    <dbReference type="NCBI Taxonomy" id="27376"/>
    <lineage>
        <taxon>Eukaryota</taxon>
        <taxon>Fungi</taxon>
        <taxon>Fungi incertae sedis</taxon>
        <taxon>Mucoromycota</taxon>
        <taxon>Glomeromycotina</taxon>
        <taxon>Glomeromycetes</taxon>
        <taxon>Diversisporales</taxon>
        <taxon>Acaulosporaceae</taxon>
        <taxon>Acaulospora</taxon>
    </lineage>
</organism>
<sequence length="58" mass="6524">MVLFALSATSPERQGALENIMEPSREAGRWNKEKSWNEKKVRGCGGWELLHVVRGRGA</sequence>
<gene>
    <name evidence="1" type="ORF">ACOLOM_LOCUS8255</name>
</gene>
<evidence type="ECO:0000313" key="1">
    <source>
        <dbReference type="EMBL" id="CAG8651242.1"/>
    </source>
</evidence>
<name>A0ACA9NJX0_9GLOM</name>
<comment type="caution">
    <text evidence="1">The sequence shown here is derived from an EMBL/GenBank/DDBJ whole genome shotgun (WGS) entry which is preliminary data.</text>
</comment>
<feature type="non-terminal residue" evidence="1">
    <location>
        <position position="58"/>
    </location>
</feature>
<evidence type="ECO:0000313" key="2">
    <source>
        <dbReference type="Proteomes" id="UP000789525"/>
    </source>
</evidence>
<accession>A0ACA9NJX0</accession>
<proteinExistence type="predicted"/>
<protein>
    <submittedName>
        <fullName evidence="1">7969_t:CDS:1</fullName>
    </submittedName>
</protein>
<dbReference type="EMBL" id="CAJVPT010020848">
    <property type="protein sequence ID" value="CAG8651242.1"/>
    <property type="molecule type" value="Genomic_DNA"/>
</dbReference>
<dbReference type="Proteomes" id="UP000789525">
    <property type="component" value="Unassembled WGS sequence"/>
</dbReference>
<keyword evidence="2" id="KW-1185">Reference proteome</keyword>
<reference evidence="1" key="1">
    <citation type="submission" date="2021-06" db="EMBL/GenBank/DDBJ databases">
        <authorList>
            <person name="Kallberg Y."/>
            <person name="Tangrot J."/>
            <person name="Rosling A."/>
        </authorList>
    </citation>
    <scope>NUCLEOTIDE SEQUENCE</scope>
    <source>
        <strain evidence="1">CL356</strain>
    </source>
</reference>